<reference evidence="2" key="1">
    <citation type="submission" date="2021-06" db="EMBL/GenBank/DDBJ databases">
        <title>Parelaphostrongylus tenuis whole genome reference sequence.</title>
        <authorList>
            <person name="Garwood T.J."/>
            <person name="Larsen P.A."/>
            <person name="Fountain-Jones N.M."/>
            <person name="Garbe J.R."/>
            <person name="Macchietto M.G."/>
            <person name="Kania S.A."/>
            <person name="Gerhold R.W."/>
            <person name="Richards J.E."/>
            <person name="Wolf T.M."/>
        </authorList>
    </citation>
    <scope>NUCLEOTIDE SEQUENCE</scope>
    <source>
        <strain evidence="2">MNPRO001-30</strain>
        <tissue evidence="2">Meninges</tissue>
    </source>
</reference>
<keyword evidence="3" id="KW-1185">Reference proteome</keyword>
<dbReference type="AlphaFoldDB" id="A0AAD5MPR7"/>
<evidence type="ECO:0000313" key="3">
    <source>
        <dbReference type="Proteomes" id="UP001196413"/>
    </source>
</evidence>
<gene>
    <name evidence="2" type="ORF">KIN20_009871</name>
</gene>
<feature type="region of interest" description="Disordered" evidence="1">
    <location>
        <begin position="1"/>
        <end position="24"/>
    </location>
</feature>
<dbReference type="Proteomes" id="UP001196413">
    <property type="component" value="Unassembled WGS sequence"/>
</dbReference>
<comment type="caution">
    <text evidence="2">The sequence shown here is derived from an EMBL/GenBank/DDBJ whole genome shotgun (WGS) entry which is preliminary data.</text>
</comment>
<accession>A0AAD5MPR7</accession>
<organism evidence="2 3">
    <name type="scientific">Parelaphostrongylus tenuis</name>
    <name type="common">Meningeal worm</name>
    <dbReference type="NCBI Taxonomy" id="148309"/>
    <lineage>
        <taxon>Eukaryota</taxon>
        <taxon>Metazoa</taxon>
        <taxon>Ecdysozoa</taxon>
        <taxon>Nematoda</taxon>
        <taxon>Chromadorea</taxon>
        <taxon>Rhabditida</taxon>
        <taxon>Rhabditina</taxon>
        <taxon>Rhabditomorpha</taxon>
        <taxon>Strongyloidea</taxon>
        <taxon>Metastrongylidae</taxon>
        <taxon>Parelaphostrongylus</taxon>
    </lineage>
</organism>
<evidence type="ECO:0000256" key="1">
    <source>
        <dbReference type="SAM" id="MobiDB-lite"/>
    </source>
</evidence>
<feature type="compositionally biased region" description="Polar residues" evidence="1">
    <location>
        <begin position="12"/>
        <end position="24"/>
    </location>
</feature>
<sequence>MRKSNALHKNKQPNIHSRSHLQAPNFSHPPLDSIFFDETIKLDLEFFHYMMCCSRILWVLGEKASEEGGESSEDYAFLLQPADDKAIHENLAEAKKLQKPLSNNDRHSRPTADASMCFRKLTWMKCRISPGGPISQAEIST</sequence>
<proteinExistence type="predicted"/>
<dbReference type="EMBL" id="JAHQIW010001657">
    <property type="protein sequence ID" value="KAJ1353271.1"/>
    <property type="molecule type" value="Genomic_DNA"/>
</dbReference>
<feature type="compositionally biased region" description="Basic residues" evidence="1">
    <location>
        <begin position="1"/>
        <end position="11"/>
    </location>
</feature>
<evidence type="ECO:0000313" key="2">
    <source>
        <dbReference type="EMBL" id="KAJ1353271.1"/>
    </source>
</evidence>
<name>A0AAD5MPR7_PARTN</name>
<protein>
    <submittedName>
        <fullName evidence="2">Uncharacterized protein</fullName>
    </submittedName>
</protein>